<dbReference type="CDD" id="cd03256">
    <property type="entry name" value="ABC_PhnC_transporter"/>
    <property type="match status" value="1"/>
</dbReference>
<dbReference type="InterPro" id="IPR027417">
    <property type="entry name" value="P-loop_NTPase"/>
</dbReference>
<dbReference type="Pfam" id="PF00005">
    <property type="entry name" value="ABC_tran"/>
    <property type="match status" value="1"/>
</dbReference>
<reference evidence="9" key="1">
    <citation type="submission" date="2014-02" db="EMBL/GenBank/DDBJ databases">
        <authorList>
            <person name="Gan H."/>
        </authorList>
    </citation>
    <scope>NUCLEOTIDE SEQUENCE [LARGE SCALE GENOMIC DNA]</scope>
    <source>
        <strain evidence="9">S1</strain>
    </source>
</reference>
<dbReference type="PANTHER" id="PTHR43166:SF6">
    <property type="entry name" value="PHOSPHONATES IMPORT ATP-BINDING PROTEIN PHNC"/>
    <property type="match status" value="1"/>
</dbReference>
<organism evidence="8 9">
    <name type="scientific">Hydrogenophaga intermedia</name>
    <dbReference type="NCBI Taxonomy" id="65786"/>
    <lineage>
        <taxon>Bacteria</taxon>
        <taxon>Pseudomonadati</taxon>
        <taxon>Pseudomonadota</taxon>
        <taxon>Betaproteobacteria</taxon>
        <taxon>Burkholderiales</taxon>
        <taxon>Comamonadaceae</taxon>
        <taxon>Hydrogenophaga</taxon>
    </lineage>
</organism>
<keyword evidence="4 8" id="KW-0067">ATP-binding</keyword>
<evidence type="ECO:0000256" key="2">
    <source>
        <dbReference type="ARBA" id="ARBA00022475"/>
    </source>
</evidence>
<dbReference type="Proteomes" id="UP000028878">
    <property type="component" value="Unassembled WGS sequence"/>
</dbReference>
<evidence type="ECO:0000256" key="3">
    <source>
        <dbReference type="ARBA" id="ARBA00022741"/>
    </source>
</evidence>
<dbReference type="RefSeq" id="WP_009520469.1">
    <property type="nucleotide sequence ID" value="NZ_CCAE010000012.1"/>
</dbReference>
<proteinExistence type="predicted"/>
<evidence type="ECO:0000313" key="9">
    <source>
        <dbReference type="Proteomes" id="UP000028878"/>
    </source>
</evidence>
<dbReference type="PROSITE" id="PS50893">
    <property type="entry name" value="ABC_TRANSPORTER_2"/>
    <property type="match status" value="1"/>
</dbReference>
<name>A0A1L1PKT1_HYDIT</name>
<keyword evidence="8" id="KW-0378">Hydrolase</keyword>
<gene>
    <name evidence="8" type="ORF">BN948_01959</name>
</gene>
<dbReference type="InterPro" id="IPR003439">
    <property type="entry name" value="ABC_transporter-like_ATP-bd"/>
</dbReference>
<dbReference type="InterPro" id="IPR012693">
    <property type="entry name" value="ABC_transpr_PhnC"/>
</dbReference>
<dbReference type="InterPro" id="IPR050086">
    <property type="entry name" value="MetN_ABC_transporter-like"/>
</dbReference>
<evidence type="ECO:0000256" key="6">
    <source>
        <dbReference type="ARBA" id="ARBA00023136"/>
    </source>
</evidence>
<dbReference type="EC" id="3.6.1.3" evidence="8"/>
<keyword evidence="2" id="KW-1003">Cell membrane</keyword>
<dbReference type="PANTHER" id="PTHR43166">
    <property type="entry name" value="AMINO ACID IMPORT ATP-BINDING PROTEIN"/>
    <property type="match status" value="1"/>
</dbReference>
<dbReference type="InterPro" id="IPR003593">
    <property type="entry name" value="AAA+_ATPase"/>
</dbReference>
<dbReference type="EMBL" id="CCAE010000012">
    <property type="protein sequence ID" value="CDN87537.1"/>
    <property type="molecule type" value="Genomic_DNA"/>
</dbReference>
<evidence type="ECO:0000256" key="4">
    <source>
        <dbReference type="ARBA" id="ARBA00022840"/>
    </source>
</evidence>
<dbReference type="GO" id="GO:0016887">
    <property type="term" value="F:ATP hydrolysis activity"/>
    <property type="evidence" value="ECO:0007669"/>
    <property type="project" value="InterPro"/>
</dbReference>
<dbReference type="PROSITE" id="PS00211">
    <property type="entry name" value="ABC_TRANSPORTER_1"/>
    <property type="match status" value="1"/>
</dbReference>
<dbReference type="GO" id="GO:0015416">
    <property type="term" value="F:ABC-type phosphonate transporter activity"/>
    <property type="evidence" value="ECO:0007669"/>
    <property type="project" value="InterPro"/>
</dbReference>
<dbReference type="SMART" id="SM00382">
    <property type="entry name" value="AAA"/>
    <property type="match status" value="1"/>
</dbReference>
<keyword evidence="9" id="KW-1185">Reference proteome</keyword>
<evidence type="ECO:0000259" key="7">
    <source>
        <dbReference type="PROSITE" id="PS50893"/>
    </source>
</evidence>
<accession>A0A1L1PKT1</accession>
<evidence type="ECO:0000256" key="5">
    <source>
        <dbReference type="ARBA" id="ARBA00022967"/>
    </source>
</evidence>
<feature type="domain" description="ABC transporter" evidence="7">
    <location>
        <begin position="6"/>
        <end position="253"/>
    </location>
</feature>
<keyword evidence="1" id="KW-0813">Transport</keyword>
<evidence type="ECO:0000313" key="8">
    <source>
        <dbReference type="EMBL" id="CDN87537.1"/>
    </source>
</evidence>
<dbReference type="GO" id="GO:0016020">
    <property type="term" value="C:membrane"/>
    <property type="evidence" value="ECO:0007669"/>
    <property type="project" value="InterPro"/>
</dbReference>
<protein>
    <submittedName>
        <fullName evidence="8">Phosphonates ABC transporter, ATP-binding protein</fullName>
        <ecNumber evidence="8">3.6.1.3</ecNumber>
    </submittedName>
</protein>
<dbReference type="NCBIfam" id="TIGR02315">
    <property type="entry name" value="ABC_phnC"/>
    <property type="match status" value="1"/>
</dbReference>
<dbReference type="InterPro" id="IPR017871">
    <property type="entry name" value="ABC_transporter-like_CS"/>
</dbReference>
<evidence type="ECO:0000256" key="1">
    <source>
        <dbReference type="ARBA" id="ARBA00022448"/>
    </source>
</evidence>
<keyword evidence="3" id="KW-0547">Nucleotide-binding</keyword>
<sequence>MNHPVLRAQNLRRTYGTRAALRDVSFDIRPGERVALLGASGSGKSTLIRCLSGLETTDAGTGRIEAFGQPLQVGGRNSADIRALRRRIGVIFQQFNLVGRLGVMNNVLTGLAADAPLWRGLLGRYTLEQRARALDALHTIGLAPQAFQRASTLSGGQQQRAAIARVLVQGAELVLADEPVASLDPQSTLRVMDQLAALNRDAGLTLVISLHQVSLARRYCHRVLALRDGELVYDGPSAALTASFLQQLYGTAAEELLHDDHDFAAPAAEAPPLALVA</sequence>
<reference evidence="9" key="2">
    <citation type="submission" date="2014-11" db="EMBL/GenBank/DDBJ databases">
        <title>Draft genome sequence of Hydrogenophaga intermedia S1.</title>
        <authorList>
            <person name="Gan H.M."/>
            <person name="Chew T.H."/>
            <person name="Stolz A."/>
        </authorList>
    </citation>
    <scope>NUCLEOTIDE SEQUENCE [LARGE SCALE GENOMIC DNA]</scope>
    <source>
        <strain evidence="9">S1</strain>
    </source>
</reference>
<dbReference type="GO" id="GO:0005524">
    <property type="term" value="F:ATP binding"/>
    <property type="evidence" value="ECO:0007669"/>
    <property type="project" value="UniProtKB-KW"/>
</dbReference>
<keyword evidence="6" id="KW-0472">Membrane</keyword>
<keyword evidence="5" id="KW-1278">Translocase</keyword>
<dbReference type="Gene3D" id="3.40.50.300">
    <property type="entry name" value="P-loop containing nucleotide triphosphate hydrolases"/>
    <property type="match status" value="1"/>
</dbReference>
<dbReference type="AlphaFoldDB" id="A0A1L1PKT1"/>
<dbReference type="SUPFAM" id="SSF52540">
    <property type="entry name" value="P-loop containing nucleoside triphosphate hydrolases"/>
    <property type="match status" value="1"/>
</dbReference>